<evidence type="ECO:0000313" key="9">
    <source>
        <dbReference type="EMBL" id="KKA19943.1"/>
    </source>
</evidence>
<protein>
    <submittedName>
        <fullName evidence="9">Aspartic protease</fullName>
        <ecNumber evidence="9">3.4.23.24</ecNumber>
    </submittedName>
</protein>
<keyword evidence="7" id="KW-0732">Signal</keyword>
<keyword evidence="9" id="KW-0645">Protease</keyword>
<evidence type="ECO:0000256" key="3">
    <source>
        <dbReference type="ARBA" id="ARBA00022989"/>
    </source>
</evidence>
<sequence length="550" mass="58002">MSILFSGLLIASSLWTTVSADEAPVPFEMTWSTKTFGPDGPWQAVQVGIGTPKQDIALYPGGNWASTILTTQICQNQAVSGPCYGNQAGLFNMDQSSTLDNTSISGIYWDGDIPLGVNGVPLYGTAQQSFDDVDIGGYVIPNVSLRTVNSIQQTYPGGQSYPVEVGILSLGSNNTNHTFTEDPPLPAINTTFVNSYMYITHAVPSYSYGLHIGSAAFNIPGSLWLGGYDQSRALAPVSAQAYNGATFPIELLDIGLGVADGGSPWDFANKTGLLAQGNSSIGLGLSTCDAITANLPVQFQPSMGLYYWNTSSPDYRRIVTSPAYLAFTFRLNSLNTANFTINVPFALLNLTLEAPLVGTPTPYFPCFPTNGTYGLGRAFLQAAFVGVNWGQGTGNWFLAQAPGPNYQSTPSTTSIDPSASSLAGSQSSWEDSWTGHWTPLPTTGDSVSGASDSSGDSGSGGLSSGAKAGIGVGVGVGGLAIISALAFLFLRRRRQQQATQAEGEPLQGGPAEPYSDKDPNKQTYQFYGGPQQPPAELESQNNRPVYELPS</sequence>
<feature type="compositionally biased region" description="Low complexity" evidence="5">
    <location>
        <begin position="444"/>
        <end position="456"/>
    </location>
</feature>
<dbReference type="GO" id="GO:0016020">
    <property type="term" value="C:membrane"/>
    <property type="evidence" value="ECO:0007669"/>
    <property type="project" value="UniProtKB-SubCell"/>
</dbReference>
<dbReference type="InterPro" id="IPR051694">
    <property type="entry name" value="Immunoregulatory_rcpt-like"/>
</dbReference>
<feature type="domain" description="Peptidase A1" evidence="8">
    <location>
        <begin position="43"/>
        <end position="401"/>
    </location>
</feature>
<dbReference type="PROSITE" id="PS51767">
    <property type="entry name" value="PEPTIDASE_A1"/>
    <property type="match status" value="1"/>
</dbReference>
<evidence type="ECO:0000256" key="6">
    <source>
        <dbReference type="SAM" id="Phobius"/>
    </source>
</evidence>
<reference evidence="9 10" key="1">
    <citation type="submission" date="2015-04" db="EMBL/GenBank/DDBJ databases">
        <authorList>
            <person name="Heijne W.H."/>
            <person name="Fedorova N.D."/>
            <person name="Nierman W.C."/>
            <person name="Vollebregt A.W."/>
            <person name="Zhao Z."/>
            <person name="Wu L."/>
            <person name="Kumar M."/>
            <person name="Stam H."/>
            <person name="van den Berg M.A."/>
            <person name="Pel H.J."/>
        </authorList>
    </citation>
    <scope>NUCLEOTIDE SEQUENCE [LARGE SCALE GENOMIC DNA]</scope>
    <source>
        <strain evidence="9 10">CBS 393.64</strain>
    </source>
</reference>
<organism evidence="9 10">
    <name type="scientific">Rasamsonia emersonii (strain ATCC 16479 / CBS 393.64 / IMI 116815)</name>
    <dbReference type="NCBI Taxonomy" id="1408163"/>
    <lineage>
        <taxon>Eukaryota</taxon>
        <taxon>Fungi</taxon>
        <taxon>Dikarya</taxon>
        <taxon>Ascomycota</taxon>
        <taxon>Pezizomycotina</taxon>
        <taxon>Eurotiomycetes</taxon>
        <taxon>Eurotiomycetidae</taxon>
        <taxon>Eurotiales</taxon>
        <taxon>Trichocomaceae</taxon>
        <taxon>Rasamsonia</taxon>
    </lineage>
</organism>
<gene>
    <name evidence="9" type="ORF">T310_6057</name>
</gene>
<feature type="compositionally biased region" description="Polar residues" evidence="5">
    <location>
        <begin position="407"/>
        <end position="417"/>
    </location>
</feature>
<evidence type="ECO:0000256" key="4">
    <source>
        <dbReference type="ARBA" id="ARBA00023136"/>
    </source>
</evidence>
<feature type="signal peptide" evidence="7">
    <location>
        <begin position="1"/>
        <end position="20"/>
    </location>
</feature>
<keyword evidence="2 6" id="KW-0812">Transmembrane</keyword>
<proteinExistence type="predicted"/>
<evidence type="ECO:0000256" key="7">
    <source>
        <dbReference type="SAM" id="SignalP"/>
    </source>
</evidence>
<dbReference type="GO" id="GO:0071944">
    <property type="term" value="C:cell periphery"/>
    <property type="evidence" value="ECO:0007669"/>
    <property type="project" value="UniProtKB-ARBA"/>
</dbReference>
<dbReference type="GO" id="GO:0008233">
    <property type="term" value="F:peptidase activity"/>
    <property type="evidence" value="ECO:0007669"/>
    <property type="project" value="UniProtKB-KW"/>
</dbReference>
<dbReference type="Gene3D" id="2.40.70.10">
    <property type="entry name" value="Acid Proteases"/>
    <property type="match status" value="1"/>
</dbReference>
<evidence type="ECO:0000256" key="5">
    <source>
        <dbReference type="SAM" id="MobiDB-lite"/>
    </source>
</evidence>
<dbReference type="Proteomes" id="UP000053958">
    <property type="component" value="Unassembled WGS sequence"/>
</dbReference>
<name>A0A0F4YQN5_RASE3</name>
<feature type="region of interest" description="Disordered" evidence="5">
    <location>
        <begin position="498"/>
        <end position="550"/>
    </location>
</feature>
<keyword evidence="4 6" id="KW-0472">Membrane</keyword>
<dbReference type="AlphaFoldDB" id="A0A0F4YQN5"/>
<dbReference type="STRING" id="1408163.A0A0F4YQN5"/>
<dbReference type="PANTHER" id="PTHR15549">
    <property type="entry name" value="PAIRED IMMUNOGLOBULIN-LIKE TYPE 2 RECEPTOR"/>
    <property type="match status" value="1"/>
</dbReference>
<dbReference type="InterPro" id="IPR033121">
    <property type="entry name" value="PEPTIDASE_A1"/>
</dbReference>
<accession>A0A0F4YQN5</accession>
<dbReference type="GO" id="GO:0006508">
    <property type="term" value="P:proteolysis"/>
    <property type="evidence" value="ECO:0007669"/>
    <property type="project" value="UniProtKB-KW"/>
</dbReference>
<evidence type="ECO:0000259" key="8">
    <source>
        <dbReference type="PROSITE" id="PS51767"/>
    </source>
</evidence>
<keyword evidence="9" id="KW-0378">Hydrolase</keyword>
<dbReference type="OrthoDB" id="4074350at2759"/>
<feature type="chain" id="PRO_5002481836" evidence="7">
    <location>
        <begin position="21"/>
        <end position="550"/>
    </location>
</feature>
<feature type="compositionally biased region" description="Low complexity" evidence="5">
    <location>
        <begin position="418"/>
        <end position="428"/>
    </location>
</feature>
<keyword evidence="10" id="KW-1185">Reference proteome</keyword>
<comment type="caution">
    <text evidence="9">The sequence shown here is derived from an EMBL/GenBank/DDBJ whole genome shotgun (WGS) entry which is preliminary data.</text>
</comment>
<evidence type="ECO:0000256" key="1">
    <source>
        <dbReference type="ARBA" id="ARBA00004167"/>
    </source>
</evidence>
<dbReference type="GeneID" id="25318369"/>
<comment type="subcellular location">
    <subcellularLocation>
        <location evidence="1">Membrane</location>
        <topology evidence="1">Single-pass membrane protein</topology>
    </subcellularLocation>
</comment>
<feature type="region of interest" description="Disordered" evidence="5">
    <location>
        <begin position="407"/>
        <end position="463"/>
    </location>
</feature>
<dbReference type="SUPFAM" id="SSF50630">
    <property type="entry name" value="Acid proteases"/>
    <property type="match status" value="1"/>
</dbReference>
<dbReference type="InterPro" id="IPR021109">
    <property type="entry name" value="Peptidase_aspartic_dom_sf"/>
</dbReference>
<evidence type="ECO:0000313" key="10">
    <source>
        <dbReference type="Proteomes" id="UP000053958"/>
    </source>
</evidence>
<dbReference type="EMBL" id="LASV01000302">
    <property type="protein sequence ID" value="KKA19943.1"/>
    <property type="molecule type" value="Genomic_DNA"/>
</dbReference>
<keyword evidence="3 6" id="KW-1133">Transmembrane helix</keyword>
<dbReference type="EC" id="3.4.23.24" evidence="9"/>
<dbReference type="RefSeq" id="XP_013326555.1">
    <property type="nucleotide sequence ID" value="XM_013471101.1"/>
</dbReference>
<evidence type="ECO:0000256" key="2">
    <source>
        <dbReference type="ARBA" id="ARBA00022692"/>
    </source>
</evidence>
<feature type="transmembrane region" description="Helical" evidence="6">
    <location>
        <begin position="468"/>
        <end position="490"/>
    </location>
</feature>